<dbReference type="Proteomes" id="UP000265520">
    <property type="component" value="Unassembled WGS sequence"/>
</dbReference>
<name>A0A392W9Q9_9FABA</name>
<evidence type="ECO:0000256" key="1">
    <source>
        <dbReference type="SAM" id="MobiDB-lite"/>
    </source>
</evidence>
<sequence>PLQPPCHFNHRAGTAQEPRRRHLSNFVICSPPPPPRPHHHAATVTP</sequence>
<accession>A0A392W9Q9</accession>
<dbReference type="AlphaFoldDB" id="A0A392W9Q9"/>
<protein>
    <submittedName>
        <fullName evidence="2">Uncharacterized protein</fullName>
    </submittedName>
</protein>
<evidence type="ECO:0000313" key="2">
    <source>
        <dbReference type="EMBL" id="MCI96986.1"/>
    </source>
</evidence>
<organism evidence="2 3">
    <name type="scientific">Trifolium medium</name>
    <dbReference type="NCBI Taxonomy" id="97028"/>
    <lineage>
        <taxon>Eukaryota</taxon>
        <taxon>Viridiplantae</taxon>
        <taxon>Streptophyta</taxon>
        <taxon>Embryophyta</taxon>
        <taxon>Tracheophyta</taxon>
        <taxon>Spermatophyta</taxon>
        <taxon>Magnoliopsida</taxon>
        <taxon>eudicotyledons</taxon>
        <taxon>Gunneridae</taxon>
        <taxon>Pentapetalae</taxon>
        <taxon>rosids</taxon>
        <taxon>fabids</taxon>
        <taxon>Fabales</taxon>
        <taxon>Fabaceae</taxon>
        <taxon>Papilionoideae</taxon>
        <taxon>50 kb inversion clade</taxon>
        <taxon>NPAAA clade</taxon>
        <taxon>Hologalegina</taxon>
        <taxon>IRL clade</taxon>
        <taxon>Trifolieae</taxon>
        <taxon>Trifolium</taxon>
    </lineage>
</organism>
<evidence type="ECO:0000313" key="3">
    <source>
        <dbReference type="Proteomes" id="UP000265520"/>
    </source>
</evidence>
<feature type="region of interest" description="Disordered" evidence="1">
    <location>
        <begin position="1"/>
        <end position="21"/>
    </location>
</feature>
<dbReference type="EMBL" id="LXQA011429949">
    <property type="protein sequence ID" value="MCI96986.1"/>
    <property type="molecule type" value="Genomic_DNA"/>
</dbReference>
<feature type="non-terminal residue" evidence="2">
    <location>
        <position position="1"/>
    </location>
</feature>
<comment type="caution">
    <text evidence="2">The sequence shown here is derived from an EMBL/GenBank/DDBJ whole genome shotgun (WGS) entry which is preliminary data.</text>
</comment>
<proteinExistence type="predicted"/>
<reference evidence="2 3" key="1">
    <citation type="journal article" date="2018" name="Front. Plant Sci.">
        <title>Red Clover (Trifolium pratense) and Zigzag Clover (T. medium) - A Picture of Genomic Similarities and Differences.</title>
        <authorList>
            <person name="Dluhosova J."/>
            <person name="Istvanek J."/>
            <person name="Nedelnik J."/>
            <person name="Repkova J."/>
        </authorList>
    </citation>
    <scope>NUCLEOTIDE SEQUENCE [LARGE SCALE GENOMIC DNA]</scope>
    <source>
        <strain evidence="3">cv. 10/8</strain>
        <tissue evidence="2">Leaf</tissue>
    </source>
</reference>
<keyword evidence="3" id="KW-1185">Reference proteome</keyword>